<dbReference type="PANTHER" id="PTHR12903">
    <property type="entry name" value="MITOCHONDRIAL RIBOSOMAL PROTEIN L24"/>
    <property type="match status" value="1"/>
</dbReference>
<dbReference type="InterPro" id="IPR041988">
    <property type="entry name" value="Ribosomal_uL24_KOW"/>
</dbReference>
<comment type="subunit">
    <text evidence="5">Part of the 50S ribosomal subunit.</text>
</comment>
<evidence type="ECO:0000256" key="1">
    <source>
        <dbReference type="ARBA" id="ARBA00010618"/>
    </source>
</evidence>
<sequence>MLKLKIRKGDSVIVIAGKDKGKKGKVLKIFPKENKAIVAGVNIVKKHTKPTQLSEGGIIAKELPINISNVSHVDPKTNLPTKIAIKILQDGSKVRIAKKSGETIVEEGK</sequence>
<evidence type="ECO:0000313" key="9">
    <source>
        <dbReference type="Proteomes" id="UP001326613"/>
    </source>
</evidence>
<reference evidence="8 9" key="1">
    <citation type="submission" date="2022-10" db="EMBL/GenBank/DDBJ databases">
        <title>Host association and intracellularity evolved multiple times independently in the Rickettsiales.</title>
        <authorList>
            <person name="Castelli M."/>
            <person name="Nardi T."/>
            <person name="Gammuto L."/>
            <person name="Bellinzona G."/>
            <person name="Sabaneyeva E."/>
            <person name="Potekhin A."/>
            <person name="Serra V."/>
            <person name="Petroni G."/>
            <person name="Sassera D."/>
        </authorList>
    </citation>
    <scope>NUCLEOTIDE SEQUENCE [LARGE SCALE GENOMIC DNA]</scope>
    <source>
        <strain evidence="8 9">Kr 154-4</strain>
    </source>
</reference>
<dbReference type="InterPro" id="IPR014722">
    <property type="entry name" value="Rib_uL2_dom2"/>
</dbReference>
<dbReference type="InterPro" id="IPR008991">
    <property type="entry name" value="Translation_prot_SH3-like_sf"/>
</dbReference>
<keyword evidence="9" id="KW-1185">Reference proteome</keyword>
<evidence type="ECO:0000259" key="7">
    <source>
        <dbReference type="SMART" id="SM00739"/>
    </source>
</evidence>
<feature type="domain" description="KOW" evidence="7">
    <location>
        <begin position="5"/>
        <end position="32"/>
    </location>
</feature>
<protein>
    <recommendedName>
        <fullName evidence="4 5">Large ribosomal subunit protein uL24</fullName>
    </recommendedName>
</protein>
<evidence type="ECO:0000256" key="2">
    <source>
        <dbReference type="ARBA" id="ARBA00022980"/>
    </source>
</evidence>
<evidence type="ECO:0000256" key="6">
    <source>
        <dbReference type="RuleBase" id="RU003477"/>
    </source>
</evidence>
<dbReference type="Pfam" id="PF00467">
    <property type="entry name" value="KOW"/>
    <property type="match status" value="1"/>
</dbReference>
<comment type="similarity">
    <text evidence="1 5 6">Belongs to the universal ribosomal protein uL24 family.</text>
</comment>
<evidence type="ECO:0000256" key="4">
    <source>
        <dbReference type="ARBA" id="ARBA00035206"/>
    </source>
</evidence>
<organism evidence="8 9">
    <name type="scientific">Candidatus Trichorickettsia mobilis</name>
    <dbReference type="NCBI Taxonomy" id="1346319"/>
    <lineage>
        <taxon>Bacteria</taxon>
        <taxon>Pseudomonadati</taxon>
        <taxon>Pseudomonadota</taxon>
        <taxon>Alphaproteobacteria</taxon>
        <taxon>Rickettsiales</taxon>
        <taxon>Rickettsiaceae</taxon>
        <taxon>Rickettsieae</taxon>
        <taxon>Candidatus Trichorickettsia</taxon>
    </lineage>
</organism>
<keyword evidence="5" id="KW-0694">RNA-binding</keyword>
<evidence type="ECO:0000256" key="3">
    <source>
        <dbReference type="ARBA" id="ARBA00023274"/>
    </source>
</evidence>
<proteinExistence type="inferred from homology"/>
<accession>A0ABZ0UR60</accession>
<dbReference type="InterPro" id="IPR057264">
    <property type="entry name" value="Ribosomal_uL24_C"/>
</dbReference>
<comment type="function">
    <text evidence="5">One of the proteins that surrounds the polypeptide exit tunnel on the outside of the subunit.</text>
</comment>
<dbReference type="RefSeq" id="WP_323738588.1">
    <property type="nucleotide sequence ID" value="NZ_CP112932.1"/>
</dbReference>
<dbReference type="NCBIfam" id="TIGR01079">
    <property type="entry name" value="rplX_bact"/>
    <property type="match status" value="1"/>
</dbReference>
<dbReference type="SUPFAM" id="SSF50104">
    <property type="entry name" value="Translation proteins SH3-like domain"/>
    <property type="match status" value="1"/>
</dbReference>
<dbReference type="Proteomes" id="UP001326613">
    <property type="component" value="Chromosome"/>
</dbReference>
<name>A0ABZ0UR60_9RICK</name>
<dbReference type="InterPro" id="IPR005825">
    <property type="entry name" value="Ribosomal_uL24_CS"/>
</dbReference>
<dbReference type="PROSITE" id="PS01108">
    <property type="entry name" value="RIBOSOMAL_L24"/>
    <property type="match status" value="1"/>
</dbReference>
<keyword evidence="2 5" id="KW-0689">Ribosomal protein</keyword>
<dbReference type="Pfam" id="PF17136">
    <property type="entry name" value="ribosomal_L24"/>
    <property type="match status" value="1"/>
</dbReference>
<keyword evidence="5" id="KW-0699">rRNA-binding</keyword>
<dbReference type="EMBL" id="CP112932">
    <property type="protein sequence ID" value="WPY00530.1"/>
    <property type="molecule type" value="Genomic_DNA"/>
</dbReference>
<dbReference type="HAMAP" id="MF_01326_B">
    <property type="entry name" value="Ribosomal_uL24_B"/>
    <property type="match status" value="1"/>
</dbReference>
<comment type="function">
    <text evidence="5">One of two assembly initiator proteins, it binds directly to the 5'-end of the 23S rRNA, where it nucleates assembly of the 50S subunit.</text>
</comment>
<dbReference type="GO" id="GO:0005840">
    <property type="term" value="C:ribosome"/>
    <property type="evidence" value="ECO:0007669"/>
    <property type="project" value="UniProtKB-KW"/>
</dbReference>
<dbReference type="Gene3D" id="2.30.30.30">
    <property type="match status" value="1"/>
</dbReference>
<keyword evidence="3 5" id="KW-0687">Ribonucleoprotein</keyword>
<evidence type="ECO:0000256" key="5">
    <source>
        <dbReference type="HAMAP-Rule" id="MF_01326"/>
    </source>
</evidence>
<evidence type="ECO:0000313" key="8">
    <source>
        <dbReference type="EMBL" id="WPY00530.1"/>
    </source>
</evidence>
<gene>
    <name evidence="5" type="primary">rplX</name>
    <name evidence="8" type="ORF">Trichorick_00408</name>
</gene>
<dbReference type="InterPro" id="IPR003256">
    <property type="entry name" value="Ribosomal_uL24"/>
</dbReference>
<dbReference type="SMART" id="SM00739">
    <property type="entry name" value="KOW"/>
    <property type="match status" value="1"/>
</dbReference>
<dbReference type="InterPro" id="IPR005824">
    <property type="entry name" value="KOW"/>
</dbReference>
<dbReference type="CDD" id="cd06089">
    <property type="entry name" value="KOW_RPL26"/>
    <property type="match status" value="1"/>
</dbReference>